<accession>A0A6N3X3B4</accession>
<comment type="caution">
    <text evidence="1">The sequence shown here is derived from an EMBL/GenBank/DDBJ whole genome shotgun (WGS) entry which is preliminary data.</text>
</comment>
<reference evidence="1 2" key="1">
    <citation type="submission" date="2015-01" db="EMBL/GenBank/DDBJ databases">
        <title>Lifestyle Evolution in Cyanobacterial Symbionts of Sponges.</title>
        <authorList>
            <person name="Burgsdorf I."/>
            <person name="Slaby B.M."/>
            <person name="Handley K.M."/>
            <person name="Haber M."/>
            <person name="Blom J."/>
            <person name="Marshall C.W."/>
            <person name="Gilbert J.A."/>
            <person name="Hentschel U."/>
            <person name="Steindler L."/>
        </authorList>
    </citation>
    <scope>NUCLEOTIDE SEQUENCE [LARGE SCALE GENOMIC DNA]</scope>
    <source>
        <strain evidence="1">142</strain>
    </source>
</reference>
<gene>
    <name evidence="1" type="ORF">TH68_08805</name>
</gene>
<evidence type="ECO:0000313" key="1">
    <source>
        <dbReference type="EMBL" id="KKZ11379.1"/>
    </source>
</evidence>
<protein>
    <submittedName>
        <fullName evidence="1">Uncharacterized protein</fullName>
    </submittedName>
</protein>
<organism evidence="1 2">
    <name type="scientific">Candidatus Synechococcus spongiarum 142</name>
    <dbReference type="NCBI Taxonomy" id="1608213"/>
    <lineage>
        <taxon>Bacteria</taxon>
        <taxon>Bacillati</taxon>
        <taxon>Cyanobacteriota</taxon>
        <taxon>Cyanophyceae</taxon>
        <taxon>Synechococcales</taxon>
        <taxon>Synechococcaceae</taxon>
        <taxon>Synechococcus</taxon>
    </lineage>
</organism>
<sequence length="97" mass="10831">PPNSVVPAPSPPPFQPPATVQELLERCAGRWLSLRTLVTLSHEEEGWDQSESAQLEFSWQPAPDGPELGTLHLHRAQQSDFQLHMVGVAQDREGHFE</sequence>
<dbReference type="Proteomes" id="UP000035054">
    <property type="component" value="Unassembled WGS sequence"/>
</dbReference>
<feature type="non-terminal residue" evidence="1">
    <location>
        <position position="97"/>
    </location>
</feature>
<proteinExistence type="predicted"/>
<dbReference type="AlphaFoldDB" id="A0A6N3X3B4"/>
<dbReference type="EMBL" id="JXUO01000283">
    <property type="protein sequence ID" value="KKZ11379.1"/>
    <property type="molecule type" value="Genomic_DNA"/>
</dbReference>
<name>A0A6N3X3B4_9SYNE</name>
<evidence type="ECO:0000313" key="2">
    <source>
        <dbReference type="Proteomes" id="UP000035054"/>
    </source>
</evidence>
<feature type="non-terminal residue" evidence="1">
    <location>
        <position position="1"/>
    </location>
</feature>